<evidence type="ECO:0000313" key="1">
    <source>
        <dbReference type="EMBL" id="BAS74140.1"/>
    </source>
</evidence>
<reference evidence="2" key="1">
    <citation type="journal article" date="2005" name="Nature">
        <title>The map-based sequence of the rice genome.</title>
        <authorList>
            <consortium name="International rice genome sequencing project (IRGSP)"/>
            <person name="Matsumoto T."/>
            <person name="Wu J."/>
            <person name="Kanamori H."/>
            <person name="Katayose Y."/>
            <person name="Fujisawa M."/>
            <person name="Namiki N."/>
            <person name="Mizuno H."/>
            <person name="Yamamoto K."/>
            <person name="Antonio B.A."/>
            <person name="Baba T."/>
            <person name="Sakata K."/>
            <person name="Nagamura Y."/>
            <person name="Aoki H."/>
            <person name="Arikawa K."/>
            <person name="Arita K."/>
            <person name="Bito T."/>
            <person name="Chiden Y."/>
            <person name="Fujitsuka N."/>
            <person name="Fukunaka R."/>
            <person name="Hamada M."/>
            <person name="Harada C."/>
            <person name="Hayashi A."/>
            <person name="Hijishita S."/>
            <person name="Honda M."/>
            <person name="Hosokawa S."/>
            <person name="Ichikawa Y."/>
            <person name="Idonuma A."/>
            <person name="Iijima M."/>
            <person name="Ikeda M."/>
            <person name="Ikeno M."/>
            <person name="Ito K."/>
            <person name="Ito S."/>
            <person name="Ito T."/>
            <person name="Ito Y."/>
            <person name="Ito Y."/>
            <person name="Iwabuchi A."/>
            <person name="Kamiya K."/>
            <person name="Karasawa W."/>
            <person name="Kurita K."/>
            <person name="Katagiri S."/>
            <person name="Kikuta A."/>
            <person name="Kobayashi H."/>
            <person name="Kobayashi N."/>
            <person name="Machita K."/>
            <person name="Maehara T."/>
            <person name="Masukawa M."/>
            <person name="Mizubayashi T."/>
            <person name="Mukai Y."/>
            <person name="Nagasaki H."/>
            <person name="Nagata Y."/>
            <person name="Naito S."/>
            <person name="Nakashima M."/>
            <person name="Nakama Y."/>
            <person name="Nakamichi Y."/>
            <person name="Nakamura M."/>
            <person name="Meguro A."/>
            <person name="Negishi M."/>
            <person name="Ohta I."/>
            <person name="Ohta T."/>
            <person name="Okamoto M."/>
            <person name="Ono N."/>
            <person name="Saji S."/>
            <person name="Sakaguchi M."/>
            <person name="Sakai K."/>
            <person name="Shibata M."/>
            <person name="Shimokawa T."/>
            <person name="Song J."/>
            <person name="Takazaki Y."/>
            <person name="Terasawa K."/>
            <person name="Tsugane M."/>
            <person name="Tsuji K."/>
            <person name="Ueda S."/>
            <person name="Waki K."/>
            <person name="Yamagata H."/>
            <person name="Yamamoto M."/>
            <person name="Yamamoto S."/>
            <person name="Yamane H."/>
            <person name="Yoshiki S."/>
            <person name="Yoshihara R."/>
            <person name="Yukawa K."/>
            <person name="Zhong H."/>
            <person name="Yano M."/>
            <person name="Yuan Q."/>
            <person name="Ouyang S."/>
            <person name="Liu J."/>
            <person name="Jones K.M."/>
            <person name="Gansberger K."/>
            <person name="Moffat K."/>
            <person name="Hill J."/>
            <person name="Bera J."/>
            <person name="Fadrosh D."/>
            <person name="Jin S."/>
            <person name="Johri S."/>
            <person name="Kim M."/>
            <person name="Overton L."/>
            <person name="Reardon M."/>
            <person name="Tsitrin T."/>
            <person name="Vuong H."/>
            <person name="Weaver B."/>
            <person name="Ciecko A."/>
            <person name="Tallon L."/>
            <person name="Jackson J."/>
            <person name="Pai G."/>
            <person name="Aken S.V."/>
            <person name="Utterback T."/>
            <person name="Reidmuller S."/>
            <person name="Feldblyum T."/>
            <person name="Hsiao J."/>
            <person name="Zismann V."/>
            <person name="Iobst S."/>
            <person name="de Vazeille A.R."/>
            <person name="Buell C.R."/>
            <person name="Ying K."/>
            <person name="Li Y."/>
            <person name="Lu T."/>
            <person name="Huang Y."/>
            <person name="Zhao Q."/>
            <person name="Feng Q."/>
            <person name="Zhang L."/>
            <person name="Zhu J."/>
            <person name="Weng Q."/>
            <person name="Mu J."/>
            <person name="Lu Y."/>
            <person name="Fan D."/>
            <person name="Liu Y."/>
            <person name="Guan J."/>
            <person name="Zhang Y."/>
            <person name="Yu S."/>
            <person name="Liu X."/>
            <person name="Zhang Y."/>
            <person name="Hong G."/>
            <person name="Han B."/>
            <person name="Choisne N."/>
            <person name="Demange N."/>
            <person name="Orjeda G."/>
            <person name="Samain S."/>
            <person name="Cattolico L."/>
            <person name="Pelletier E."/>
            <person name="Couloux A."/>
            <person name="Segurens B."/>
            <person name="Wincker P."/>
            <person name="D'Hont A."/>
            <person name="Scarpelli C."/>
            <person name="Weissenbach J."/>
            <person name="Salanoubat M."/>
            <person name="Quetier F."/>
            <person name="Yu Y."/>
            <person name="Kim H.R."/>
            <person name="Rambo T."/>
            <person name="Currie J."/>
            <person name="Collura K."/>
            <person name="Luo M."/>
            <person name="Yang T."/>
            <person name="Ammiraju J.S.S."/>
            <person name="Engler F."/>
            <person name="Soderlund C."/>
            <person name="Wing R.A."/>
            <person name="Palmer L.E."/>
            <person name="de la Bastide M."/>
            <person name="Spiegel L."/>
            <person name="Nascimento L."/>
            <person name="Zutavern T."/>
            <person name="O'Shaughnessy A."/>
            <person name="Dike S."/>
            <person name="Dedhia N."/>
            <person name="Preston R."/>
            <person name="Balija V."/>
            <person name="McCombie W.R."/>
            <person name="Chow T."/>
            <person name="Chen H."/>
            <person name="Chung M."/>
            <person name="Chen C."/>
            <person name="Shaw J."/>
            <person name="Wu H."/>
            <person name="Hsiao K."/>
            <person name="Chao Y."/>
            <person name="Chu M."/>
            <person name="Cheng C."/>
            <person name="Hour A."/>
            <person name="Lee P."/>
            <person name="Lin S."/>
            <person name="Lin Y."/>
            <person name="Liou J."/>
            <person name="Liu S."/>
            <person name="Hsing Y."/>
            <person name="Raghuvanshi S."/>
            <person name="Mohanty A."/>
            <person name="Bharti A.K."/>
            <person name="Gaur A."/>
            <person name="Gupta V."/>
            <person name="Kumar D."/>
            <person name="Ravi V."/>
            <person name="Vij S."/>
            <person name="Kapur A."/>
            <person name="Khurana P."/>
            <person name="Khurana P."/>
            <person name="Khurana J.P."/>
            <person name="Tyagi A.K."/>
            <person name="Gaikwad K."/>
            <person name="Singh A."/>
            <person name="Dalal V."/>
            <person name="Srivastava S."/>
            <person name="Dixit A."/>
            <person name="Pal A.K."/>
            <person name="Ghazi I.A."/>
            <person name="Yadav M."/>
            <person name="Pandit A."/>
            <person name="Bhargava A."/>
            <person name="Sureshbabu K."/>
            <person name="Batra K."/>
            <person name="Sharma T.R."/>
            <person name="Mohapatra T."/>
            <person name="Singh N.K."/>
            <person name="Messing J."/>
            <person name="Nelson A.B."/>
            <person name="Fuks G."/>
            <person name="Kavchok S."/>
            <person name="Keizer G."/>
            <person name="Linton E."/>
            <person name="Llaca V."/>
            <person name="Song R."/>
            <person name="Tanyolac B."/>
            <person name="Young S."/>
            <person name="Ho-Il K."/>
            <person name="Hahn J.H."/>
            <person name="Sangsakoo G."/>
            <person name="Vanavichit A."/>
            <person name="de Mattos Luiz.A.T."/>
            <person name="Zimmer P.D."/>
            <person name="Malone G."/>
            <person name="Dellagostin O."/>
            <person name="de Oliveira A.C."/>
            <person name="Bevan M."/>
            <person name="Bancroft I."/>
            <person name="Minx P."/>
            <person name="Cordum H."/>
            <person name="Wilson R."/>
            <person name="Cheng Z."/>
            <person name="Jin W."/>
            <person name="Jiang J."/>
            <person name="Leong S.A."/>
            <person name="Iwama H."/>
            <person name="Gojobori T."/>
            <person name="Itoh T."/>
            <person name="Niimura Y."/>
            <person name="Fujii Y."/>
            <person name="Habara T."/>
            <person name="Sakai H."/>
            <person name="Sato Y."/>
            <person name="Wilson G."/>
            <person name="Kumar K."/>
            <person name="McCouch S."/>
            <person name="Juretic N."/>
            <person name="Hoen D."/>
            <person name="Wright S."/>
            <person name="Bruskiewich R."/>
            <person name="Bureau T."/>
            <person name="Miyao A."/>
            <person name="Hirochika H."/>
            <person name="Nishikawa T."/>
            <person name="Kadowaki K."/>
            <person name="Sugiura M."/>
            <person name="Burr B."/>
            <person name="Sasaki T."/>
        </authorList>
    </citation>
    <scope>NUCLEOTIDE SEQUENCE [LARGE SCALE GENOMIC DNA]</scope>
    <source>
        <strain evidence="2">cv. Nipponbare</strain>
    </source>
</reference>
<evidence type="ECO:0000313" key="2">
    <source>
        <dbReference type="Proteomes" id="UP000059680"/>
    </source>
</evidence>
<dbReference type="InParanoid" id="A0A0P0V7N6"/>
<dbReference type="EMBL" id="AP014957">
    <property type="protein sequence ID" value="BAS74140.1"/>
    <property type="molecule type" value="Genomic_DNA"/>
</dbReference>
<reference evidence="1 2" key="2">
    <citation type="journal article" date="2013" name="Plant Cell Physiol.">
        <title>Rice Annotation Project Database (RAP-DB): an integrative and interactive database for rice genomics.</title>
        <authorList>
            <person name="Sakai H."/>
            <person name="Lee S.S."/>
            <person name="Tanaka T."/>
            <person name="Numa H."/>
            <person name="Kim J."/>
            <person name="Kawahara Y."/>
            <person name="Wakimoto H."/>
            <person name="Yang C.C."/>
            <person name="Iwamoto M."/>
            <person name="Abe T."/>
            <person name="Yamada Y."/>
            <person name="Muto A."/>
            <person name="Inokuchi H."/>
            <person name="Ikemura T."/>
            <person name="Matsumoto T."/>
            <person name="Sasaki T."/>
            <person name="Itoh T."/>
        </authorList>
    </citation>
    <scope>NUCLEOTIDE SEQUENCE [LARGE SCALE GENOMIC DNA]</scope>
    <source>
        <strain evidence="2">cv. Nipponbare</strain>
    </source>
</reference>
<dbReference type="PaxDb" id="39947-A0A0P0V7N6"/>
<protein>
    <submittedName>
        <fullName evidence="1">Os01g0727820 protein</fullName>
    </submittedName>
</protein>
<name>A0A0P0V7N6_ORYSJ</name>
<gene>
    <name evidence="1" type="ordered locus">Os01g0727820</name>
    <name evidence="1" type="ORF">OSNPB_010727820</name>
</gene>
<accession>A0A0P0V7N6</accession>
<dbReference type="AlphaFoldDB" id="A0A0P0V7N6"/>
<dbReference type="Proteomes" id="UP000059680">
    <property type="component" value="Chromosome 1"/>
</dbReference>
<organism evidence="1 2">
    <name type="scientific">Oryza sativa subsp. japonica</name>
    <name type="common">Rice</name>
    <dbReference type="NCBI Taxonomy" id="39947"/>
    <lineage>
        <taxon>Eukaryota</taxon>
        <taxon>Viridiplantae</taxon>
        <taxon>Streptophyta</taxon>
        <taxon>Embryophyta</taxon>
        <taxon>Tracheophyta</taxon>
        <taxon>Spermatophyta</taxon>
        <taxon>Magnoliopsida</taxon>
        <taxon>Liliopsida</taxon>
        <taxon>Poales</taxon>
        <taxon>Poaceae</taxon>
        <taxon>BOP clade</taxon>
        <taxon>Oryzoideae</taxon>
        <taxon>Oryzeae</taxon>
        <taxon>Oryzinae</taxon>
        <taxon>Oryza</taxon>
        <taxon>Oryza sativa</taxon>
    </lineage>
</organism>
<reference evidence="1 2" key="3">
    <citation type="journal article" date="2013" name="Rice">
        <title>Improvement of the Oryza sativa Nipponbare reference genome using next generation sequence and optical map data.</title>
        <authorList>
            <person name="Kawahara Y."/>
            <person name="de la Bastide M."/>
            <person name="Hamilton J.P."/>
            <person name="Kanamori H."/>
            <person name="McCombie W.R."/>
            <person name="Ouyang S."/>
            <person name="Schwartz D.C."/>
            <person name="Tanaka T."/>
            <person name="Wu J."/>
            <person name="Zhou S."/>
            <person name="Childs K.L."/>
            <person name="Davidson R.M."/>
            <person name="Lin H."/>
            <person name="Quesada-Ocampo L."/>
            <person name="Vaillancourt B."/>
            <person name="Sakai H."/>
            <person name="Lee S.S."/>
            <person name="Kim J."/>
            <person name="Numa H."/>
            <person name="Itoh T."/>
            <person name="Buell C.R."/>
            <person name="Matsumoto T."/>
        </authorList>
    </citation>
    <scope>NUCLEOTIDE SEQUENCE [LARGE SCALE GENOMIC DNA]</scope>
    <source>
        <strain evidence="2">cv. Nipponbare</strain>
    </source>
</reference>
<sequence>MDTVAPRIRSRHELPVYTPTASPFGGLDLYPERLLLAGAREAEAPRRHLHRDPHRLDHGDAVAGAALADVGHRPLHGDGSVEAVDGQGRVVELVRRRRGRRAGEGVVELRAAAGAREEEVVLVRRVVDEARVQRVLGPDVARAVVNGPRDRPVRIHHWAALRVAR</sequence>
<dbReference type="Gramene" id="Os01t0727820-00">
    <property type="protein sequence ID" value="Os01t0727820-00"/>
    <property type="gene ID" value="Os01g0727820"/>
</dbReference>
<proteinExistence type="predicted"/>
<keyword evidence="2" id="KW-1185">Reference proteome</keyword>